<evidence type="ECO:0000313" key="1">
    <source>
        <dbReference type="EMBL" id="KAI8007513.1"/>
    </source>
</evidence>
<protein>
    <submittedName>
        <fullName evidence="1">Uncharacterized protein</fullName>
    </submittedName>
</protein>
<proteinExistence type="predicted"/>
<dbReference type="Proteomes" id="UP001060215">
    <property type="component" value="Chromosome 7"/>
</dbReference>
<keyword evidence="2" id="KW-1185">Reference proteome</keyword>
<accession>A0ACC0H3Y2</accession>
<gene>
    <name evidence="1" type="ORF">LOK49_LG07G03337</name>
</gene>
<sequence>MEIPEVLHHRITCNKMYIAIDPEIEAIHLIASEWWIEEARVMIELNMERYGSQTHSIKIGSTRAMVSDRIRVRKILETPDFCPLPNFPKSSSMKLLVWNCRGAGNKVFKRNLREIISNHKPSIVVLMETKVQLSSMGLFFNKLGFTASTHVDPVGKCGGIWVLWDPFKATVMALDANPQVIHAKIKRDNFQDWILSAVYASPNPRSRDALWNNLESMADNISEPWLVAGDFNDFANLNEKRSFSTNQDQARTRKFQARLNRCKLMDLGCSGPRLTWSNGRQGMANTLERLDRAVCTTEWRLQFQEGAVRNLPRTYSDHAPMVIYTEDSGGRDCWGMGSVGLFQVMTLPVVESLVLVLLRENEVG</sequence>
<reference evidence="1 2" key="1">
    <citation type="journal article" date="2022" name="Plant J.">
        <title>Chromosome-level genome of Camellia lanceoleosa provides a valuable resource for understanding genome evolution and self-incompatibility.</title>
        <authorList>
            <person name="Gong W."/>
            <person name="Xiao S."/>
            <person name="Wang L."/>
            <person name="Liao Z."/>
            <person name="Chang Y."/>
            <person name="Mo W."/>
            <person name="Hu G."/>
            <person name="Li W."/>
            <person name="Zhao G."/>
            <person name="Zhu H."/>
            <person name="Hu X."/>
            <person name="Ji K."/>
            <person name="Xiang X."/>
            <person name="Song Q."/>
            <person name="Yuan D."/>
            <person name="Jin S."/>
            <person name="Zhang L."/>
        </authorList>
    </citation>
    <scope>NUCLEOTIDE SEQUENCE [LARGE SCALE GENOMIC DNA]</scope>
    <source>
        <strain evidence="1">SQ_2022a</strain>
    </source>
</reference>
<name>A0ACC0H3Y2_9ERIC</name>
<evidence type="ECO:0000313" key="2">
    <source>
        <dbReference type="Proteomes" id="UP001060215"/>
    </source>
</evidence>
<dbReference type="EMBL" id="CM045764">
    <property type="protein sequence ID" value="KAI8007513.1"/>
    <property type="molecule type" value="Genomic_DNA"/>
</dbReference>
<organism evidence="1 2">
    <name type="scientific">Camellia lanceoleosa</name>
    <dbReference type="NCBI Taxonomy" id="1840588"/>
    <lineage>
        <taxon>Eukaryota</taxon>
        <taxon>Viridiplantae</taxon>
        <taxon>Streptophyta</taxon>
        <taxon>Embryophyta</taxon>
        <taxon>Tracheophyta</taxon>
        <taxon>Spermatophyta</taxon>
        <taxon>Magnoliopsida</taxon>
        <taxon>eudicotyledons</taxon>
        <taxon>Gunneridae</taxon>
        <taxon>Pentapetalae</taxon>
        <taxon>asterids</taxon>
        <taxon>Ericales</taxon>
        <taxon>Theaceae</taxon>
        <taxon>Camellia</taxon>
    </lineage>
</organism>
<comment type="caution">
    <text evidence="1">The sequence shown here is derived from an EMBL/GenBank/DDBJ whole genome shotgun (WGS) entry which is preliminary data.</text>
</comment>